<sequence>MSGSFGSIDEFSGIQSSKEDNKGGDLNSMSIDDDFELFASKSSSNNSEGENEATAKSDHKSTKSNISSKSSKSNSSQKSASSTQKSVNTTQKSASSTQKSNASSKSSKKSDTNQNNESAADLSLANTNSKLSSKVDSGLSGSFLDATNPQSTIKSSSKSKSSTIKDDKEETNKSTNNDLIISSKPSIEPSKSEVSQAQGSILLSNTSQLSSKQSNQSKSDIKSSNNSKISTKNQTSKSQSQEETPKLEQLVRQQRKPWYEEDNQKQPQNNDKDKDAEIERLTNILREQRTVIENQKETIRLLMNEAVSHEEISSLRAALASKSPLLQLVAATPMSEQRATKQLRAENAALRREIDEMETRHLNELKAMRAQFALLSSRPMPTDGCAQCKRRIRELESQLKLYQDKSGQ</sequence>
<feature type="compositionally biased region" description="Low complexity" evidence="2">
    <location>
        <begin position="202"/>
        <end position="241"/>
    </location>
</feature>
<reference evidence="3 4" key="1">
    <citation type="submission" date="2024-04" db="EMBL/GenBank/DDBJ databases">
        <title>Tritrichomonas musculus Genome.</title>
        <authorList>
            <person name="Alves-Ferreira E."/>
            <person name="Grigg M."/>
            <person name="Lorenzi H."/>
            <person name="Galac M."/>
        </authorList>
    </citation>
    <scope>NUCLEOTIDE SEQUENCE [LARGE SCALE GENOMIC DNA]</scope>
    <source>
        <strain evidence="3 4">EAF2021</strain>
    </source>
</reference>
<dbReference type="EMBL" id="JAPFFF010000018">
    <property type="protein sequence ID" value="KAK8861014.1"/>
    <property type="molecule type" value="Genomic_DNA"/>
</dbReference>
<keyword evidence="1" id="KW-0175">Coiled coil</keyword>
<evidence type="ECO:0000313" key="4">
    <source>
        <dbReference type="Proteomes" id="UP001470230"/>
    </source>
</evidence>
<evidence type="ECO:0000256" key="1">
    <source>
        <dbReference type="SAM" id="Coils"/>
    </source>
</evidence>
<feature type="compositionally biased region" description="Low complexity" evidence="2">
    <location>
        <begin position="151"/>
        <end position="162"/>
    </location>
</feature>
<comment type="caution">
    <text evidence="3">The sequence shown here is derived from an EMBL/GenBank/DDBJ whole genome shotgun (WGS) entry which is preliminary data.</text>
</comment>
<feature type="compositionally biased region" description="Polar residues" evidence="2">
    <location>
        <begin position="124"/>
        <end position="135"/>
    </location>
</feature>
<gene>
    <name evidence="3" type="ORF">M9Y10_012706</name>
</gene>
<evidence type="ECO:0000313" key="3">
    <source>
        <dbReference type="EMBL" id="KAK8861014.1"/>
    </source>
</evidence>
<feature type="coiled-coil region" evidence="1">
    <location>
        <begin position="278"/>
        <end position="312"/>
    </location>
</feature>
<proteinExistence type="predicted"/>
<feature type="compositionally biased region" description="Low complexity" evidence="2">
    <location>
        <begin position="63"/>
        <end position="105"/>
    </location>
</feature>
<accession>A0ABR2ID93</accession>
<feature type="region of interest" description="Disordered" evidence="2">
    <location>
        <begin position="1"/>
        <end position="276"/>
    </location>
</feature>
<feature type="compositionally biased region" description="Low complexity" evidence="2">
    <location>
        <begin position="180"/>
        <end position="193"/>
    </location>
</feature>
<feature type="compositionally biased region" description="Basic and acidic residues" evidence="2">
    <location>
        <begin position="163"/>
        <end position="172"/>
    </location>
</feature>
<evidence type="ECO:0000256" key="2">
    <source>
        <dbReference type="SAM" id="MobiDB-lite"/>
    </source>
</evidence>
<organism evidence="3 4">
    <name type="scientific">Tritrichomonas musculus</name>
    <dbReference type="NCBI Taxonomy" id="1915356"/>
    <lineage>
        <taxon>Eukaryota</taxon>
        <taxon>Metamonada</taxon>
        <taxon>Parabasalia</taxon>
        <taxon>Tritrichomonadida</taxon>
        <taxon>Tritrichomonadidae</taxon>
        <taxon>Tritrichomonas</taxon>
    </lineage>
</organism>
<feature type="compositionally biased region" description="Basic and acidic residues" evidence="2">
    <location>
        <begin position="257"/>
        <end position="276"/>
    </location>
</feature>
<keyword evidence="4" id="KW-1185">Reference proteome</keyword>
<protein>
    <submittedName>
        <fullName evidence="3">Uncharacterized protein</fullName>
    </submittedName>
</protein>
<name>A0ABR2ID93_9EUKA</name>
<dbReference type="Proteomes" id="UP001470230">
    <property type="component" value="Unassembled WGS sequence"/>
</dbReference>